<comment type="caution">
    <text evidence="1">The sequence shown here is derived from an EMBL/GenBank/DDBJ whole genome shotgun (WGS) entry which is preliminary data.</text>
</comment>
<evidence type="ECO:0000313" key="1">
    <source>
        <dbReference type="EMBL" id="MFD2245098.1"/>
    </source>
</evidence>
<reference evidence="2" key="1">
    <citation type="journal article" date="2019" name="Int. J. Syst. Evol. Microbiol.">
        <title>The Global Catalogue of Microorganisms (GCM) 10K type strain sequencing project: providing services to taxonomists for standard genome sequencing and annotation.</title>
        <authorList>
            <consortium name="The Broad Institute Genomics Platform"/>
            <consortium name="The Broad Institute Genome Sequencing Center for Infectious Disease"/>
            <person name="Wu L."/>
            <person name="Ma J."/>
        </authorList>
    </citation>
    <scope>NUCLEOTIDE SEQUENCE [LARGE SCALE GENOMIC DNA]</scope>
    <source>
        <strain evidence="2">CGMCC 4.1782</strain>
    </source>
</reference>
<gene>
    <name evidence="1" type="ORF">ACFSKP_02460</name>
</gene>
<dbReference type="Proteomes" id="UP001597374">
    <property type="component" value="Unassembled WGS sequence"/>
</dbReference>
<sequence>MYNSSASLFKLRPYARFAARILGYELVGEGNSWSHAKEYKLFKRRLPSGFSNSKSDPYFTPFSVPITSITSRVCFSYSEDGWHPFVQTLREYEENPVLRYEESTLARVYGKYTPQNVQEVLLDQVRTPLPPFCSWPPSYELVSWVWTLNKYSVQHRLKQLQQNTKHNGWILFGPHAVEYGRKEFNRLIAVYESIKRTGYIPKVSSTDPINGYILKDEDRIRFVLLQGNHRVSALKVLGYSNVDVLIRPGHPAVIDKSNLQRWTEGSGGIYTSTLTEHLFDTLFTELGLQKARRLDLM</sequence>
<dbReference type="SUPFAM" id="SSF110849">
    <property type="entry name" value="ParB/Sulfiredoxin"/>
    <property type="match status" value="1"/>
</dbReference>
<evidence type="ECO:0008006" key="3">
    <source>
        <dbReference type="Google" id="ProtNLM"/>
    </source>
</evidence>
<accession>A0ABW5CTJ7</accession>
<proteinExistence type="predicted"/>
<dbReference type="RefSeq" id="WP_250429499.1">
    <property type="nucleotide sequence ID" value="NZ_JALPRR010000002.1"/>
</dbReference>
<keyword evidence="2" id="KW-1185">Reference proteome</keyword>
<name>A0ABW5CTJ7_9BACT</name>
<protein>
    <recommendedName>
        <fullName evidence="3">ParB-like nuclease family protein</fullName>
    </recommendedName>
</protein>
<dbReference type="EMBL" id="JBHUIM010000001">
    <property type="protein sequence ID" value="MFD2245098.1"/>
    <property type="molecule type" value="Genomic_DNA"/>
</dbReference>
<evidence type="ECO:0000313" key="2">
    <source>
        <dbReference type="Proteomes" id="UP001597374"/>
    </source>
</evidence>
<dbReference type="InterPro" id="IPR036086">
    <property type="entry name" value="ParB/Sulfiredoxin_sf"/>
</dbReference>
<organism evidence="1 2">
    <name type="scientific">Pontibacter ruber</name>
    <dbReference type="NCBI Taxonomy" id="1343895"/>
    <lineage>
        <taxon>Bacteria</taxon>
        <taxon>Pseudomonadati</taxon>
        <taxon>Bacteroidota</taxon>
        <taxon>Cytophagia</taxon>
        <taxon>Cytophagales</taxon>
        <taxon>Hymenobacteraceae</taxon>
        <taxon>Pontibacter</taxon>
    </lineage>
</organism>